<sequence>MGIEPIGLVTLAVGLICLLRGSGPTVIAFSVFPVLGGAAAVLIGSTGIQPGHLFLGFLILSTLWLHGDAATVTDRALRSQPFIWLALLVVYGILAGYFAPRLLEGTMDIIPLGTSASGGSEGKIPLMPVSGNFTQAVYLIADLVTFGLILSIASTHQGFRHVTFGVLAFGAANAFFGIADLVSAGTPLADLFSYIRNAAYTFHADEMVAGMRRVIGSWPEASAFAGASMAVVGFCGTLWICGRHSAISGLLFVLSSLLIVRSTSSGGIAGLPICFAILYLTSLFRCGGSTGTRASLSVVLAFPIAALMLGFLLALNRDLYQEVYRFVDITILSKPASLSALERGTWNASGLANFWQSYGFGVGLGTVRTSSFAVALLANVGVLGTIFFLAFLMTAVILPRGTSRTYEADVGLAARNGCLCLIVGALISGSTVDLGLIFFIMAGLRAANPAGSGLPTISPDRAG</sequence>
<feature type="transmembrane region" description="Helical" evidence="1">
    <location>
        <begin position="419"/>
        <end position="444"/>
    </location>
</feature>
<keyword evidence="1" id="KW-0812">Transmembrane</keyword>
<dbReference type="Proteomes" id="UP000007123">
    <property type="component" value="Unassembled WGS sequence"/>
</dbReference>
<feature type="transmembrane region" description="Helical" evidence="1">
    <location>
        <begin position="296"/>
        <end position="315"/>
    </location>
</feature>
<dbReference type="PATRIC" id="fig|1156935.5.peg.3126"/>
<keyword evidence="1" id="KW-1133">Transmembrane helix</keyword>
<evidence type="ECO:0000313" key="3">
    <source>
        <dbReference type="Proteomes" id="UP000007123"/>
    </source>
</evidence>
<feature type="transmembrane region" description="Helical" evidence="1">
    <location>
        <begin position="162"/>
        <end position="184"/>
    </location>
</feature>
<reference evidence="2 3" key="1">
    <citation type="journal article" date="2012" name="J. Bacteriol.">
        <title>Draft Genome Sequence of Agrobacterium albertimagni Strain AOL15.</title>
        <authorList>
            <person name="Trimble W.L."/>
            <person name="Phung le T."/>
            <person name="Meyer F."/>
            <person name="Gilbert J.A."/>
            <person name="Silver S."/>
        </authorList>
    </citation>
    <scope>NUCLEOTIDE SEQUENCE [LARGE SCALE GENOMIC DNA]</scope>
    <source>
        <strain evidence="2 3">AOL15</strain>
    </source>
</reference>
<name>K2QU43_9HYPH</name>
<feature type="transmembrane region" description="Helical" evidence="1">
    <location>
        <begin position="221"/>
        <end position="240"/>
    </location>
</feature>
<dbReference type="STRING" id="1156935.QWE_15401"/>
<gene>
    <name evidence="2" type="ORF">QWE_15401</name>
</gene>
<feature type="transmembrane region" description="Helical" evidence="1">
    <location>
        <begin position="81"/>
        <end position="99"/>
    </location>
</feature>
<keyword evidence="3" id="KW-1185">Reference proteome</keyword>
<evidence type="ECO:0000256" key="1">
    <source>
        <dbReference type="SAM" id="Phobius"/>
    </source>
</evidence>
<feature type="transmembrane region" description="Helical" evidence="1">
    <location>
        <begin position="372"/>
        <end position="398"/>
    </location>
</feature>
<dbReference type="AlphaFoldDB" id="K2QU43"/>
<dbReference type="EMBL" id="ALJF01000012">
    <property type="protein sequence ID" value="EKF58642.1"/>
    <property type="molecule type" value="Genomic_DNA"/>
</dbReference>
<feature type="transmembrane region" description="Helical" evidence="1">
    <location>
        <begin position="267"/>
        <end position="284"/>
    </location>
</feature>
<dbReference type="OrthoDB" id="7010242at2"/>
<organism evidence="2 3">
    <name type="scientific">Agrobacterium albertimagni AOL15</name>
    <dbReference type="NCBI Taxonomy" id="1156935"/>
    <lineage>
        <taxon>Bacteria</taxon>
        <taxon>Pseudomonadati</taxon>
        <taxon>Pseudomonadota</taxon>
        <taxon>Alphaproteobacteria</taxon>
        <taxon>Hyphomicrobiales</taxon>
        <taxon>Rhizobiaceae</taxon>
        <taxon>Rhizobium/Agrobacterium group</taxon>
        <taxon>Agrobacterium</taxon>
    </lineage>
</organism>
<keyword evidence="1" id="KW-0472">Membrane</keyword>
<comment type="caution">
    <text evidence="2">The sequence shown here is derived from an EMBL/GenBank/DDBJ whole genome shotgun (WGS) entry which is preliminary data.</text>
</comment>
<protein>
    <submittedName>
        <fullName evidence="2">Uncharacterized protein</fullName>
    </submittedName>
</protein>
<feature type="transmembrane region" description="Helical" evidence="1">
    <location>
        <begin position="38"/>
        <end position="60"/>
    </location>
</feature>
<proteinExistence type="predicted"/>
<evidence type="ECO:0000313" key="2">
    <source>
        <dbReference type="EMBL" id="EKF58642.1"/>
    </source>
</evidence>
<dbReference type="eggNOG" id="COG2273">
    <property type="taxonomic scope" value="Bacteria"/>
</dbReference>
<dbReference type="RefSeq" id="WP_006727073.1">
    <property type="nucleotide sequence ID" value="NZ_ALJF01000012.1"/>
</dbReference>
<feature type="transmembrane region" description="Helical" evidence="1">
    <location>
        <begin position="136"/>
        <end position="155"/>
    </location>
</feature>
<accession>K2QU43</accession>